<proteinExistence type="predicted"/>
<sequence length="615" mass="62535">MPLSFDTTGFRQHDQTHWLHPGTGDQVSLNYFDLVPDLPRSLSDLPGLRQDLTGFTAESGCLIEAHVVQLQGVPALLQIVKIPRPGQQHGQVFIAAFTVPKATCSAVLRIQCEETGTTGVREAVLMAELGPQNWFRAHPYAPNVISKLPYHAGDDMHWDPRFPQHPLSRARAWVHHVVRTAQVDPRFAALPPFPGPGPVGPAPGSVPGSAPPHAPAGGAQAAVPVPQPGSPAAQPPTAGPQAAVPPAGGAAPGVPPHAPAAGAPAGGPVPQLGSPAAQPPAAGAPAAASLPQPGAPTAAAAPGVPPGPPLGAPPFGTQPAAAQPGAPTAQPPAAGAQAAVPPAAGPLPDSPAPAPLGTQPAAAQAVPQPNPVPQPDAAPSVPPQPVAPQPGVPQLPGAGSRMHSLVTGLPIGGYLPIWLSNQDVGYLRLVDPEAALALFGAGEVGRADLNGGWVRETVMYEWGSNTVFLPGRFRGESGGIEAKMLEVAPAKPEEAKQAATPEAVLAAFRWLGGVALAATRRGESVALVPGGVQMWGRPSVVIKVAAGKSLVCAAPVPVGAPIWSEQIPPGPEPEELWLDGEATEEIIRASGLLAMYASQTWTVHPTELALSFSTS</sequence>
<organism evidence="2 3">
    <name type="scientific">Kutzneria viridogrisea</name>
    <dbReference type="NCBI Taxonomy" id="47990"/>
    <lineage>
        <taxon>Bacteria</taxon>
        <taxon>Bacillati</taxon>
        <taxon>Actinomycetota</taxon>
        <taxon>Actinomycetes</taxon>
        <taxon>Pseudonocardiales</taxon>
        <taxon>Pseudonocardiaceae</taxon>
        <taxon>Kutzneria</taxon>
    </lineage>
</organism>
<evidence type="ECO:0000313" key="2">
    <source>
        <dbReference type="EMBL" id="MBA8926183.1"/>
    </source>
</evidence>
<gene>
    <name evidence="2" type="ORF">BC739_003382</name>
</gene>
<dbReference type="Proteomes" id="UP000517916">
    <property type="component" value="Unassembled WGS sequence"/>
</dbReference>
<feature type="compositionally biased region" description="Low complexity" evidence="1">
    <location>
        <begin position="313"/>
        <end position="342"/>
    </location>
</feature>
<evidence type="ECO:0000256" key="1">
    <source>
        <dbReference type="SAM" id="MobiDB-lite"/>
    </source>
</evidence>
<feature type="compositionally biased region" description="Pro residues" evidence="1">
    <location>
        <begin position="225"/>
        <end position="238"/>
    </location>
</feature>
<protein>
    <submittedName>
        <fullName evidence="2">Uncharacterized protein</fullName>
    </submittedName>
</protein>
<feature type="compositionally biased region" description="Low complexity" evidence="1">
    <location>
        <begin position="259"/>
        <end position="302"/>
    </location>
</feature>
<accession>A0ABR6BH14</accession>
<feature type="compositionally biased region" description="Low complexity" evidence="1">
    <location>
        <begin position="215"/>
        <end position="224"/>
    </location>
</feature>
<feature type="compositionally biased region" description="Low complexity" evidence="1">
    <location>
        <begin position="239"/>
        <end position="249"/>
    </location>
</feature>
<reference evidence="2 3" key="1">
    <citation type="submission" date="2020-08" db="EMBL/GenBank/DDBJ databases">
        <title>Genomic Encyclopedia of Archaeal and Bacterial Type Strains, Phase II (KMG-II): from individual species to whole genera.</title>
        <authorList>
            <person name="Goeker M."/>
        </authorList>
    </citation>
    <scope>NUCLEOTIDE SEQUENCE [LARGE SCALE GENOMIC DNA]</scope>
    <source>
        <strain evidence="2 3">DSM 43850</strain>
    </source>
</reference>
<keyword evidence="3" id="KW-1185">Reference proteome</keyword>
<evidence type="ECO:0000313" key="3">
    <source>
        <dbReference type="Proteomes" id="UP000517916"/>
    </source>
</evidence>
<comment type="caution">
    <text evidence="2">The sequence shown here is derived from an EMBL/GenBank/DDBJ whole genome shotgun (WGS) entry which is preliminary data.</text>
</comment>
<feature type="region of interest" description="Disordered" evidence="1">
    <location>
        <begin position="189"/>
        <end position="399"/>
    </location>
</feature>
<dbReference type="EMBL" id="JACJID010000002">
    <property type="protein sequence ID" value="MBA8926183.1"/>
    <property type="molecule type" value="Genomic_DNA"/>
</dbReference>
<dbReference type="RefSeq" id="WP_318296291.1">
    <property type="nucleotide sequence ID" value="NZ_BAAABQ010000009.1"/>
</dbReference>
<feature type="compositionally biased region" description="Pro residues" evidence="1">
    <location>
        <begin position="343"/>
        <end position="354"/>
    </location>
</feature>
<feature type="compositionally biased region" description="Pro residues" evidence="1">
    <location>
        <begin position="368"/>
        <end position="393"/>
    </location>
</feature>
<feature type="compositionally biased region" description="Pro residues" evidence="1">
    <location>
        <begin position="303"/>
        <end position="312"/>
    </location>
</feature>
<name>A0ABR6BH14_9PSEU</name>
<feature type="compositionally biased region" description="Pro residues" evidence="1">
    <location>
        <begin position="191"/>
        <end position="201"/>
    </location>
</feature>